<sequence length="74" mass="8724">MKLERVFSTSKPTSILKVILSDPAFIIPKIFRSTQDYEIHGNSFNITAKYSLLRYKVYGNIYIRRQMKSSIHLR</sequence>
<dbReference type="GeneID" id="97613958"/>
<evidence type="ECO:0000313" key="2">
    <source>
        <dbReference type="Proteomes" id="UP000298568"/>
    </source>
</evidence>
<proteinExistence type="predicted"/>
<name>A0A4D8S0U8_METPR</name>
<keyword evidence="2" id="KW-1185">Reference proteome</keyword>
<dbReference type="Gene3D" id="3.30.530.20">
    <property type="match status" value="1"/>
</dbReference>
<dbReference type="InterPro" id="IPR021578">
    <property type="entry name" value="STK_08120-like"/>
</dbReference>
<dbReference type="Pfam" id="PF11485">
    <property type="entry name" value="STK_08120-like"/>
    <property type="match status" value="1"/>
</dbReference>
<protein>
    <submittedName>
        <fullName evidence="1">DUF3211 domain-containing protein</fullName>
    </submittedName>
</protein>
<organism evidence="1 2">
    <name type="scientific">Metallosphaera prunae</name>
    <dbReference type="NCBI Taxonomy" id="47304"/>
    <lineage>
        <taxon>Archaea</taxon>
        <taxon>Thermoproteota</taxon>
        <taxon>Thermoprotei</taxon>
        <taxon>Sulfolobales</taxon>
        <taxon>Sulfolobaceae</taxon>
        <taxon>Metallosphaera</taxon>
    </lineage>
</organism>
<dbReference type="EMBL" id="CP031156">
    <property type="protein sequence ID" value="QCO29372.1"/>
    <property type="molecule type" value="Genomic_DNA"/>
</dbReference>
<gene>
    <name evidence="1" type="ORF">DFR88_01725</name>
</gene>
<evidence type="ECO:0000313" key="1">
    <source>
        <dbReference type="EMBL" id="QCO29372.1"/>
    </source>
</evidence>
<reference evidence="1 2" key="1">
    <citation type="submission" date="2018-07" db="EMBL/GenBank/DDBJ databases">
        <title>Complete Genome Sequences of Extremely Thermoacidophilic, Metal-Mobilizing Type-Strain Members of the Archaeal Family Sulfolobaceae: Acidianus brierleyi DSM-1651T, Acidianus sulfidivorans DSM-18786T, Metallosphaera hakonensis DSM-7519T, and Metallosphaera prunae DSM-10039T.</title>
        <authorList>
            <person name="Counts J.A."/>
            <person name="Kelly R.M."/>
        </authorList>
    </citation>
    <scope>NUCLEOTIDE SEQUENCE [LARGE SCALE GENOMIC DNA]</scope>
    <source>
        <strain evidence="1 2">Ron 12/II</strain>
    </source>
</reference>
<dbReference type="Proteomes" id="UP000298568">
    <property type="component" value="Chromosome"/>
</dbReference>
<accession>A0A4D8S0U8</accession>
<dbReference type="KEGG" id="mpru:DFR88_01725"/>
<dbReference type="InterPro" id="IPR023393">
    <property type="entry name" value="START-like_dom_sf"/>
</dbReference>
<dbReference type="AlphaFoldDB" id="A0A4D8S0U8"/>
<dbReference type="RefSeq" id="WP_193453365.1">
    <property type="nucleotide sequence ID" value="NZ_CP031156.1"/>
</dbReference>